<evidence type="ECO:0000256" key="1">
    <source>
        <dbReference type="ARBA" id="ARBA00004651"/>
    </source>
</evidence>
<keyword evidence="10" id="KW-1185">Reference proteome</keyword>
<evidence type="ECO:0000313" key="10">
    <source>
        <dbReference type="Proteomes" id="UP000282837"/>
    </source>
</evidence>
<dbReference type="RefSeq" id="WP_127706867.1">
    <property type="nucleotide sequence ID" value="NZ_SACO01000003.1"/>
</dbReference>
<evidence type="ECO:0000256" key="5">
    <source>
        <dbReference type="ARBA" id="ARBA00022960"/>
    </source>
</evidence>
<accession>A0A3S2V8B3</accession>
<evidence type="ECO:0000256" key="4">
    <source>
        <dbReference type="ARBA" id="ARBA00022692"/>
    </source>
</evidence>
<feature type="transmembrane region" description="Helical" evidence="8">
    <location>
        <begin position="152"/>
        <end position="176"/>
    </location>
</feature>
<protein>
    <submittedName>
        <fullName evidence="9">Rod shape-determining protein MreD</fullName>
    </submittedName>
</protein>
<evidence type="ECO:0000256" key="2">
    <source>
        <dbReference type="ARBA" id="ARBA00007776"/>
    </source>
</evidence>
<organism evidence="9 10">
    <name type="scientific">Novosphingobium umbonatum</name>
    <dbReference type="NCBI Taxonomy" id="1908524"/>
    <lineage>
        <taxon>Bacteria</taxon>
        <taxon>Pseudomonadati</taxon>
        <taxon>Pseudomonadota</taxon>
        <taxon>Alphaproteobacteria</taxon>
        <taxon>Sphingomonadales</taxon>
        <taxon>Sphingomonadaceae</taxon>
        <taxon>Novosphingobium</taxon>
    </lineage>
</organism>
<keyword evidence="6 8" id="KW-1133">Transmembrane helix</keyword>
<dbReference type="GO" id="GO:0005886">
    <property type="term" value="C:plasma membrane"/>
    <property type="evidence" value="ECO:0007669"/>
    <property type="project" value="UniProtKB-SubCell"/>
</dbReference>
<evidence type="ECO:0000256" key="7">
    <source>
        <dbReference type="ARBA" id="ARBA00023136"/>
    </source>
</evidence>
<feature type="transmembrane region" description="Helical" evidence="8">
    <location>
        <begin position="118"/>
        <end position="140"/>
    </location>
</feature>
<dbReference type="Proteomes" id="UP000282837">
    <property type="component" value="Unassembled WGS sequence"/>
</dbReference>
<dbReference type="EMBL" id="SACO01000003">
    <property type="protein sequence ID" value="RVU06203.1"/>
    <property type="molecule type" value="Genomic_DNA"/>
</dbReference>
<evidence type="ECO:0000313" key="9">
    <source>
        <dbReference type="EMBL" id="RVU06203.1"/>
    </source>
</evidence>
<evidence type="ECO:0000256" key="8">
    <source>
        <dbReference type="SAM" id="Phobius"/>
    </source>
</evidence>
<keyword evidence="5" id="KW-0133">Cell shape</keyword>
<evidence type="ECO:0000256" key="3">
    <source>
        <dbReference type="ARBA" id="ARBA00022475"/>
    </source>
</evidence>
<sequence>MIARKLSRRGAQPLARRISQAPSPFVAYATPWAAVALASIMPCWPLVAMAPVMPPLGFMSLLAWRQVRPGLLPIWAGLPLGLVDDLFSGQPFGCAIFLWTLTLITLEIIEARFPWRNFITDWLVASLFLLAYLAACVGFNQHGVPADIMPPWAYIGVQMGLTVIAYPMVGRVVGWIDRWRLTRFRVVG</sequence>
<dbReference type="Pfam" id="PF04093">
    <property type="entry name" value="MreD"/>
    <property type="match status" value="1"/>
</dbReference>
<proteinExistence type="inferred from homology"/>
<dbReference type="GO" id="GO:0008360">
    <property type="term" value="P:regulation of cell shape"/>
    <property type="evidence" value="ECO:0007669"/>
    <property type="project" value="UniProtKB-KW"/>
</dbReference>
<dbReference type="OrthoDB" id="7426601at2"/>
<name>A0A3S2V8B3_9SPHN</name>
<dbReference type="AlphaFoldDB" id="A0A3S2V8B3"/>
<comment type="caution">
    <text evidence="9">The sequence shown here is derived from an EMBL/GenBank/DDBJ whole genome shotgun (WGS) entry which is preliminary data.</text>
</comment>
<reference evidence="9 10" key="1">
    <citation type="submission" date="2019-01" db="EMBL/GenBank/DDBJ databases">
        <authorList>
            <person name="Chen W.-M."/>
        </authorList>
    </citation>
    <scope>NUCLEOTIDE SEQUENCE [LARGE SCALE GENOMIC DNA]</scope>
    <source>
        <strain evidence="9 10">FSY-9</strain>
    </source>
</reference>
<comment type="subcellular location">
    <subcellularLocation>
        <location evidence="1">Cell membrane</location>
        <topology evidence="1">Multi-pass membrane protein</topology>
    </subcellularLocation>
</comment>
<feature type="transmembrane region" description="Helical" evidence="8">
    <location>
        <begin position="87"/>
        <end position="106"/>
    </location>
</feature>
<dbReference type="InterPro" id="IPR007227">
    <property type="entry name" value="Cell_shape_determining_MreD"/>
</dbReference>
<comment type="similarity">
    <text evidence="2">Belongs to the MreD family.</text>
</comment>
<keyword evidence="7 8" id="KW-0472">Membrane</keyword>
<gene>
    <name evidence="9" type="ORF">EOE18_05020</name>
</gene>
<evidence type="ECO:0000256" key="6">
    <source>
        <dbReference type="ARBA" id="ARBA00022989"/>
    </source>
</evidence>
<keyword evidence="3" id="KW-1003">Cell membrane</keyword>
<feature type="transmembrane region" description="Helical" evidence="8">
    <location>
        <begin position="25"/>
        <end position="47"/>
    </location>
</feature>
<keyword evidence="4 8" id="KW-0812">Transmembrane</keyword>